<feature type="compositionally biased region" description="Low complexity" evidence="1">
    <location>
        <begin position="188"/>
        <end position="212"/>
    </location>
</feature>
<feature type="compositionally biased region" description="Low complexity" evidence="1">
    <location>
        <begin position="341"/>
        <end position="353"/>
    </location>
</feature>
<organism evidence="2 3">
    <name type="scientific">Hebeloma cylindrosporum</name>
    <dbReference type="NCBI Taxonomy" id="76867"/>
    <lineage>
        <taxon>Eukaryota</taxon>
        <taxon>Fungi</taxon>
        <taxon>Dikarya</taxon>
        <taxon>Basidiomycota</taxon>
        <taxon>Agaricomycotina</taxon>
        <taxon>Agaricomycetes</taxon>
        <taxon>Agaricomycetidae</taxon>
        <taxon>Agaricales</taxon>
        <taxon>Agaricineae</taxon>
        <taxon>Hymenogastraceae</taxon>
        <taxon>Hebeloma</taxon>
    </lineage>
</organism>
<feature type="compositionally biased region" description="Pro residues" evidence="1">
    <location>
        <begin position="561"/>
        <end position="576"/>
    </location>
</feature>
<evidence type="ECO:0000313" key="3">
    <source>
        <dbReference type="Proteomes" id="UP000053424"/>
    </source>
</evidence>
<accession>A0A0C2YT41</accession>
<feature type="compositionally biased region" description="Basic and acidic residues" evidence="1">
    <location>
        <begin position="388"/>
        <end position="401"/>
    </location>
</feature>
<evidence type="ECO:0000256" key="1">
    <source>
        <dbReference type="SAM" id="MobiDB-lite"/>
    </source>
</evidence>
<feature type="region of interest" description="Disordered" evidence="1">
    <location>
        <begin position="134"/>
        <end position="457"/>
    </location>
</feature>
<gene>
    <name evidence="2" type="ORF">M413DRAFT_375794</name>
</gene>
<feature type="compositionally biased region" description="Basic residues" evidence="1">
    <location>
        <begin position="722"/>
        <end position="735"/>
    </location>
</feature>
<feature type="compositionally biased region" description="Low complexity" evidence="1">
    <location>
        <begin position="298"/>
        <end position="320"/>
    </location>
</feature>
<keyword evidence="3" id="KW-1185">Reference proteome</keyword>
<feature type="compositionally biased region" description="Polar residues" evidence="1">
    <location>
        <begin position="354"/>
        <end position="369"/>
    </location>
</feature>
<protein>
    <submittedName>
        <fullName evidence="2">Uncharacterized protein</fullName>
    </submittedName>
</protein>
<feature type="compositionally biased region" description="Low complexity" evidence="1">
    <location>
        <begin position="233"/>
        <end position="250"/>
    </location>
</feature>
<feature type="compositionally biased region" description="Acidic residues" evidence="1">
    <location>
        <begin position="581"/>
        <end position="590"/>
    </location>
</feature>
<reference evidence="3" key="2">
    <citation type="submission" date="2015-01" db="EMBL/GenBank/DDBJ databases">
        <title>Evolutionary Origins and Diversification of the Mycorrhizal Mutualists.</title>
        <authorList>
            <consortium name="DOE Joint Genome Institute"/>
            <consortium name="Mycorrhizal Genomics Consortium"/>
            <person name="Kohler A."/>
            <person name="Kuo A."/>
            <person name="Nagy L.G."/>
            <person name="Floudas D."/>
            <person name="Copeland A."/>
            <person name="Barry K.W."/>
            <person name="Cichocki N."/>
            <person name="Veneault-Fourrey C."/>
            <person name="LaButti K."/>
            <person name="Lindquist E.A."/>
            <person name="Lipzen A."/>
            <person name="Lundell T."/>
            <person name="Morin E."/>
            <person name="Murat C."/>
            <person name="Riley R."/>
            <person name="Ohm R."/>
            <person name="Sun H."/>
            <person name="Tunlid A."/>
            <person name="Henrissat B."/>
            <person name="Grigoriev I.V."/>
            <person name="Hibbett D.S."/>
            <person name="Martin F."/>
        </authorList>
    </citation>
    <scope>NUCLEOTIDE SEQUENCE [LARGE SCALE GENOMIC DNA]</scope>
    <source>
        <strain evidence="3">h7</strain>
    </source>
</reference>
<dbReference type="Proteomes" id="UP000053424">
    <property type="component" value="Unassembled WGS sequence"/>
</dbReference>
<feature type="compositionally biased region" description="Low complexity" evidence="1">
    <location>
        <begin position="597"/>
        <end position="612"/>
    </location>
</feature>
<feature type="compositionally biased region" description="Low complexity" evidence="1">
    <location>
        <begin position="691"/>
        <end position="703"/>
    </location>
</feature>
<feature type="compositionally biased region" description="Pro residues" evidence="1">
    <location>
        <begin position="674"/>
        <end position="690"/>
    </location>
</feature>
<proteinExistence type="predicted"/>
<reference evidence="2 3" key="1">
    <citation type="submission" date="2014-04" db="EMBL/GenBank/DDBJ databases">
        <authorList>
            <consortium name="DOE Joint Genome Institute"/>
            <person name="Kuo A."/>
            <person name="Gay G."/>
            <person name="Dore J."/>
            <person name="Kohler A."/>
            <person name="Nagy L.G."/>
            <person name="Floudas D."/>
            <person name="Copeland A."/>
            <person name="Barry K.W."/>
            <person name="Cichocki N."/>
            <person name="Veneault-Fourrey C."/>
            <person name="LaButti K."/>
            <person name="Lindquist E.A."/>
            <person name="Lipzen A."/>
            <person name="Lundell T."/>
            <person name="Morin E."/>
            <person name="Murat C."/>
            <person name="Sun H."/>
            <person name="Tunlid A."/>
            <person name="Henrissat B."/>
            <person name="Grigoriev I.V."/>
            <person name="Hibbett D.S."/>
            <person name="Martin F."/>
            <person name="Nordberg H.P."/>
            <person name="Cantor M.N."/>
            <person name="Hua S.X."/>
        </authorList>
    </citation>
    <scope>NUCLEOTIDE SEQUENCE [LARGE SCALE GENOMIC DNA]</scope>
    <source>
        <strain evidence="3">h7</strain>
    </source>
</reference>
<dbReference type="EMBL" id="KN831774">
    <property type="protein sequence ID" value="KIM44147.1"/>
    <property type="molecule type" value="Genomic_DNA"/>
</dbReference>
<name>A0A0C2YT41_HEBCY</name>
<evidence type="ECO:0000313" key="2">
    <source>
        <dbReference type="EMBL" id="KIM44147.1"/>
    </source>
</evidence>
<sequence length="735" mass="76882">MPIERMFAHASNEMPLTAAEDEPFLLRFESNSGEAKVIGHPKIISFKPTGAPWSAAQHLIHDVNGDMVSERGELTKEEEDAILSGNWTIISAISEFPQPLPSRGGYVVQRSNPVVFRALTDNVNPISAAPIRNREASVPSAPSNGSAVVPETPSSSAPSSPVHDSATATPSSLPAHHAEAQQVRSASPATQPVVLAQAAPPSAPSESASPSSDAIANPSSEAATEDRRALELSPSSDANSSSNAPDTSNSENLLVLGLGADDTDDKSSSVHDLALPTPSPLPADRAEEQQLRSPSPPSQAVVLAQAAPPSAPSESASPSSHAIANPSSEAGCDDRRALELSPSSNAHSSSNAPDTSNSGNLLVEQTSSGPRKRGHSSDLGPGADDTDDKSPKRLRGVDGEPRLPTPAVFGPQAGPHRVFGLGGPSSHGHFGANSGNRRPSPPRREFKPMLPYNAKTGRKLRREGAFIEKDFGKLTAWLPNPHPHAYSDDPAHASGRPLKRTGAGYVINTGKRLEWYPRPPPSGYYGRSYRDPSPPPSTTRPNAASLADFLGEGSMSSNAVQPPPSPPSGVPPPVPIPGGVDIDDLELEYVDDPRLVAPPVAAATNAAAPSSSWVRPPTPETPTPASRSRRNNDAAGEGALAPSADTRKRSRDDEEDEEESLRPTSRVRSSAVPLPGPSRLPMLPASPPRLSPAAASLPSSDSSQTAMAVVVQAAPEALPLRRSSRLSRAAKKLRK</sequence>
<dbReference type="AlphaFoldDB" id="A0A0C2YT41"/>
<feature type="region of interest" description="Disordered" evidence="1">
    <location>
        <begin position="479"/>
        <end position="735"/>
    </location>
</feature>
<dbReference type="HOGENOM" id="CLU_377243_0_0_1"/>
<feature type="compositionally biased region" description="Low complexity" evidence="1">
    <location>
        <begin position="146"/>
        <end position="166"/>
    </location>
</feature>